<evidence type="ECO:0000313" key="2">
    <source>
        <dbReference type="EMBL" id="MBF4694054.1"/>
    </source>
</evidence>
<protein>
    <recommendedName>
        <fullName evidence="4">DUF1292 domain-containing protein</fullName>
    </recommendedName>
</protein>
<evidence type="ECO:0000256" key="1">
    <source>
        <dbReference type="SAM" id="MobiDB-lite"/>
    </source>
</evidence>
<feature type="region of interest" description="Disordered" evidence="1">
    <location>
        <begin position="75"/>
        <end position="107"/>
    </location>
</feature>
<proteinExistence type="predicted"/>
<keyword evidence="3" id="KW-1185">Reference proteome</keyword>
<reference evidence="2 3" key="1">
    <citation type="submission" date="2020-11" db="EMBL/GenBank/DDBJ databases">
        <title>Fusibacter basophilias sp. nov.</title>
        <authorList>
            <person name="Qiu D."/>
        </authorList>
    </citation>
    <scope>NUCLEOTIDE SEQUENCE [LARGE SCALE GENOMIC DNA]</scope>
    <source>
        <strain evidence="2 3">Q10-2</strain>
    </source>
</reference>
<comment type="caution">
    <text evidence="2">The sequence shown here is derived from an EMBL/GenBank/DDBJ whole genome shotgun (WGS) entry which is preliminary data.</text>
</comment>
<gene>
    <name evidence="2" type="ORF">ISU02_13115</name>
</gene>
<dbReference type="EMBL" id="JADKNH010000007">
    <property type="protein sequence ID" value="MBF4694054.1"/>
    <property type="molecule type" value="Genomic_DNA"/>
</dbReference>
<evidence type="ECO:0008006" key="4">
    <source>
        <dbReference type="Google" id="ProtNLM"/>
    </source>
</evidence>
<dbReference type="RefSeq" id="WP_194702286.1">
    <property type="nucleotide sequence ID" value="NZ_JADKNH010000007.1"/>
</dbReference>
<dbReference type="Proteomes" id="UP000614200">
    <property type="component" value="Unassembled WGS sequence"/>
</dbReference>
<accession>A0ABR9ZWR0</accession>
<name>A0ABR9ZWR0_9FIRM</name>
<sequence>MKSQIESEVLPEKIEAEVVTIEVKDTKTGKIYKREVPLLYKENDNGIILCGEDSKGQKSEIVFLSDVAIEKMMNFMGKGPDHSHHDHSEHDHSEHDRLESDPPEHVL</sequence>
<organism evidence="2 3">
    <name type="scientific">Fusibacter ferrireducens</name>
    <dbReference type="NCBI Taxonomy" id="2785058"/>
    <lineage>
        <taxon>Bacteria</taxon>
        <taxon>Bacillati</taxon>
        <taxon>Bacillota</taxon>
        <taxon>Clostridia</taxon>
        <taxon>Eubacteriales</taxon>
        <taxon>Eubacteriales Family XII. Incertae Sedis</taxon>
        <taxon>Fusibacter</taxon>
    </lineage>
</organism>
<evidence type="ECO:0000313" key="3">
    <source>
        <dbReference type="Proteomes" id="UP000614200"/>
    </source>
</evidence>
<feature type="compositionally biased region" description="Basic and acidic residues" evidence="1">
    <location>
        <begin position="79"/>
        <end position="107"/>
    </location>
</feature>